<comment type="caution">
    <text evidence="1">The sequence shown here is derived from an EMBL/GenBank/DDBJ whole genome shotgun (WGS) entry which is preliminary data.</text>
</comment>
<accession>A0A0F9NL03</accession>
<gene>
    <name evidence="1" type="ORF">LCGC14_1248780</name>
</gene>
<name>A0A0F9NL03_9ZZZZ</name>
<proteinExistence type="predicted"/>
<evidence type="ECO:0000313" key="1">
    <source>
        <dbReference type="EMBL" id="KKM89440.1"/>
    </source>
</evidence>
<dbReference type="EMBL" id="LAZR01006817">
    <property type="protein sequence ID" value="KKM89440.1"/>
    <property type="molecule type" value="Genomic_DNA"/>
</dbReference>
<dbReference type="AlphaFoldDB" id="A0A0F9NL03"/>
<reference evidence="1" key="1">
    <citation type="journal article" date="2015" name="Nature">
        <title>Complex archaea that bridge the gap between prokaryotes and eukaryotes.</title>
        <authorList>
            <person name="Spang A."/>
            <person name="Saw J.H."/>
            <person name="Jorgensen S.L."/>
            <person name="Zaremba-Niedzwiedzka K."/>
            <person name="Martijn J."/>
            <person name="Lind A.E."/>
            <person name="van Eijk R."/>
            <person name="Schleper C."/>
            <person name="Guy L."/>
            <person name="Ettema T.J."/>
        </authorList>
    </citation>
    <scope>NUCLEOTIDE SEQUENCE</scope>
</reference>
<sequence>MAKITDERLRQLKNEIKMSEELIKEELEPVVAEAISR</sequence>
<feature type="non-terminal residue" evidence="1">
    <location>
        <position position="37"/>
    </location>
</feature>
<protein>
    <submittedName>
        <fullName evidence="1">Uncharacterized protein</fullName>
    </submittedName>
</protein>
<organism evidence="1">
    <name type="scientific">marine sediment metagenome</name>
    <dbReference type="NCBI Taxonomy" id="412755"/>
    <lineage>
        <taxon>unclassified sequences</taxon>
        <taxon>metagenomes</taxon>
        <taxon>ecological metagenomes</taxon>
    </lineage>
</organism>